<dbReference type="HOGENOM" id="CLU_2838340_0_0_1"/>
<dbReference type="RefSeq" id="XP_016757456.1">
    <property type="nucleotide sequence ID" value="XM_016909199.1"/>
</dbReference>
<reference evidence="1 2" key="1">
    <citation type="journal article" date="2012" name="PLoS Pathog.">
        <title>Diverse lifestyles and strategies of plant pathogenesis encoded in the genomes of eighteen Dothideomycetes fungi.</title>
        <authorList>
            <person name="Ohm R.A."/>
            <person name="Feau N."/>
            <person name="Henrissat B."/>
            <person name="Schoch C.L."/>
            <person name="Horwitz B.A."/>
            <person name="Barry K.W."/>
            <person name="Condon B.J."/>
            <person name="Copeland A.C."/>
            <person name="Dhillon B."/>
            <person name="Glaser F."/>
            <person name="Hesse C.N."/>
            <person name="Kosti I."/>
            <person name="LaButti K."/>
            <person name="Lindquist E.A."/>
            <person name="Lucas S."/>
            <person name="Salamov A.A."/>
            <person name="Bradshaw R.E."/>
            <person name="Ciuffetti L."/>
            <person name="Hamelin R.C."/>
            <person name="Kema G.H.J."/>
            <person name="Lawrence C."/>
            <person name="Scott J.A."/>
            <person name="Spatafora J.W."/>
            <person name="Turgeon B.G."/>
            <person name="de Wit P.J.G.M."/>
            <person name="Zhong S."/>
            <person name="Goodwin S.B."/>
            <person name="Grigoriev I.V."/>
        </authorList>
    </citation>
    <scope>NUCLEOTIDE SEQUENCE [LARGE SCALE GENOMIC DNA]</scope>
    <source>
        <strain evidence="1 2">SO2202</strain>
    </source>
</reference>
<accession>N1QDC5</accession>
<dbReference type="Proteomes" id="UP000016931">
    <property type="component" value="Unassembled WGS sequence"/>
</dbReference>
<evidence type="ECO:0008006" key="3">
    <source>
        <dbReference type="Google" id="ProtNLM"/>
    </source>
</evidence>
<dbReference type="EMBL" id="KB456269">
    <property type="protein sequence ID" value="EMF09335.1"/>
    <property type="molecule type" value="Genomic_DNA"/>
</dbReference>
<proteinExistence type="predicted"/>
<evidence type="ECO:0000313" key="1">
    <source>
        <dbReference type="EMBL" id="EMF09335.1"/>
    </source>
</evidence>
<evidence type="ECO:0000313" key="2">
    <source>
        <dbReference type="Proteomes" id="UP000016931"/>
    </source>
</evidence>
<dbReference type="GeneID" id="27906336"/>
<sequence length="66" mass="7891">YKTLINALKELGFTYYLYNNAVFKKGLMFILVYVNNLLITRLDLELIEDVKQLLKQRFKVKDIGKY</sequence>
<organism evidence="1 2">
    <name type="scientific">Sphaerulina musiva (strain SO2202)</name>
    <name type="common">Poplar stem canker fungus</name>
    <name type="synonym">Septoria musiva</name>
    <dbReference type="NCBI Taxonomy" id="692275"/>
    <lineage>
        <taxon>Eukaryota</taxon>
        <taxon>Fungi</taxon>
        <taxon>Dikarya</taxon>
        <taxon>Ascomycota</taxon>
        <taxon>Pezizomycotina</taxon>
        <taxon>Dothideomycetes</taxon>
        <taxon>Dothideomycetidae</taxon>
        <taxon>Mycosphaerellales</taxon>
        <taxon>Mycosphaerellaceae</taxon>
        <taxon>Sphaerulina</taxon>
    </lineage>
</organism>
<name>N1QDC5_SPHMS</name>
<keyword evidence="2" id="KW-1185">Reference proteome</keyword>
<protein>
    <recommendedName>
        <fullName evidence="3">Reverse transcriptase Ty1/copia-type domain-containing protein</fullName>
    </recommendedName>
</protein>
<feature type="non-terminal residue" evidence="1">
    <location>
        <position position="1"/>
    </location>
</feature>
<dbReference type="OrthoDB" id="5022336at2759"/>
<dbReference type="AlphaFoldDB" id="N1QDC5"/>
<gene>
    <name evidence="1" type="ORF">SEPMUDRAFT_51683</name>
</gene>